<sequence length="231" mass="23498">MSPTSDESASPTPAHTASTPQSGVPSPGTTPHRSARPTPTTSGPAATPAPTTRAPRKGPRPTTTPRPKRSAAPLDRPPARPARTPWTLHADRLVLRAVTFHGTVTVPTAAGARRALKFTVRSLEALGLGLTAGKGDTAIRLRTGPTTTSTLKGDGGKGVVTLYVSALSGTVTVLDGTPLPGNRPVTLTPDAVPAWLAPAGPAHTITFADATVSPLAQYGGDLALTGLRLDS</sequence>
<organism evidence="2 3">
    <name type="scientific">Streptomyces lavenduligriseus</name>
    <dbReference type="NCBI Taxonomy" id="67315"/>
    <lineage>
        <taxon>Bacteria</taxon>
        <taxon>Bacillati</taxon>
        <taxon>Actinomycetota</taxon>
        <taxon>Actinomycetes</taxon>
        <taxon>Kitasatosporales</taxon>
        <taxon>Streptomycetaceae</taxon>
        <taxon>Streptomyces</taxon>
    </lineage>
</organism>
<gene>
    <name evidence="2" type="ORF">M4438_06265</name>
</gene>
<reference evidence="2 3" key="1">
    <citation type="submission" date="2022-05" db="EMBL/GenBank/DDBJ databases">
        <title>Genome Resource of Streptomyces lavenduligriseus GA1-1, a Strain with Broad-Spectrum Antifungal Activity against Phytopathogenic Fungi.</title>
        <authorList>
            <person name="Qi D."/>
        </authorList>
    </citation>
    <scope>NUCLEOTIDE SEQUENCE [LARGE SCALE GENOMIC DNA]</scope>
    <source>
        <strain evidence="2 3">GA1-1</strain>
    </source>
</reference>
<feature type="region of interest" description="Disordered" evidence="1">
    <location>
        <begin position="1"/>
        <end position="85"/>
    </location>
</feature>
<comment type="caution">
    <text evidence="2">The sequence shown here is derived from an EMBL/GenBank/DDBJ whole genome shotgun (WGS) entry which is preliminary data.</text>
</comment>
<dbReference type="EMBL" id="JAMCCK010000009">
    <property type="protein sequence ID" value="MCL3993129.1"/>
    <property type="molecule type" value="Genomic_DNA"/>
</dbReference>
<proteinExistence type="predicted"/>
<name>A0ABT0NNV3_9ACTN</name>
<dbReference type="Proteomes" id="UP001202052">
    <property type="component" value="Unassembled WGS sequence"/>
</dbReference>
<feature type="compositionally biased region" description="Low complexity" evidence="1">
    <location>
        <begin position="60"/>
        <end position="74"/>
    </location>
</feature>
<feature type="compositionally biased region" description="Polar residues" evidence="1">
    <location>
        <begin position="1"/>
        <end position="32"/>
    </location>
</feature>
<evidence type="ECO:0008006" key="4">
    <source>
        <dbReference type="Google" id="ProtNLM"/>
    </source>
</evidence>
<evidence type="ECO:0000313" key="3">
    <source>
        <dbReference type="Proteomes" id="UP001202052"/>
    </source>
</evidence>
<dbReference type="RefSeq" id="WP_249457731.1">
    <property type="nucleotide sequence ID" value="NZ_JAMCCK010000009.1"/>
</dbReference>
<evidence type="ECO:0000256" key="1">
    <source>
        <dbReference type="SAM" id="MobiDB-lite"/>
    </source>
</evidence>
<accession>A0ABT0NNV3</accession>
<feature type="compositionally biased region" description="Low complexity" evidence="1">
    <location>
        <begin position="36"/>
        <end position="53"/>
    </location>
</feature>
<evidence type="ECO:0000313" key="2">
    <source>
        <dbReference type="EMBL" id="MCL3993129.1"/>
    </source>
</evidence>
<keyword evidence="3" id="KW-1185">Reference proteome</keyword>
<protein>
    <recommendedName>
        <fullName evidence="4">Htaa domain-containing protein</fullName>
    </recommendedName>
</protein>